<feature type="non-terminal residue" evidence="3">
    <location>
        <position position="1"/>
    </location>
</feature>
<proteinExistence type="inferred from homology"/>
<comment type="catalytic activity">
    <reaction evidence="1">
        <text>ATP + H2O = ADP + phosphate + H(+)</text>
        <dbReference type="Rhea" id="RHEA:13065"/>
        <dbReference type="ChEBI" id="CHEBI:15377"/>
        <dbReference type="ChEBI" id="CHEBI:15378"/>
        <dbReference type="ChEBI" id="CHEBI:30616"/>
        <dbReference type="ChEBI" id="CHEBI:43474"/>
        <dbReference type="ChEBI" id="CHEBI:456216"/>
        <dbReference type="EC" id="5.6.2.3"/>
    </reaction>
</comment>
<dbReference type="InParanoid" id="A0A165CW04"/>
<dbReference type="GeneID" id="63820424"/>
<keyword evidence="1" id="KW-0234">DNA repair</keyword>
<organism evidence="3 4">
    <name type="scientific">Laetiporus sulphureus 93-53</name>
    <dbReference type="NCBI Taxonomy" id="1314785"/>
    <lineage>
        <taxon>Eukaryota</taxon>
        <taxon>Fungi</taxon>
        <taxon>Dikarya</taxon>
        <taxon>Basidiomycota</taxon>
        <taxon>Agaricomycotina</taxon>
        <taxon>Agaricomycetes</taxon>
        <taxon>Polyporales</taxon>
        <taxon>Laetiporus</taxon>
    </lineage>
</organism>
<keyword evidence="1" id="KW-0233">DNA recombination</keyword>
<evidence type="ECO:0000313" key="4">
    <source>
        <dbReference type="Proteomes" id="UP000076871"/>
    </source>
</evidence>
<protein>
    <recommendedName>
        <fullName evidence="1">ATP-dependent DNA helicase</fullName>
        <ecNumber evidence="1">5.6.2.3</ecNumber>
    </recommendedName>
</protein>
<dbReference type="GO" id="GO:0000723">
    <property type="term" value="P:telomere maintenance"/>
    <property type="evidence" value="ECO:0007669"/>
    <property type="project" value="InterPro"/>
</dbReference>
<dbReference type="Pfam" id="PF05970">
    <property type="entry name" value="PIF1"/>
    <property type="match status" value="1"/>
</dbReference>
<name>A0A165CW04_9APHY</name>
<keyword evidence="4" id="KW-1185">Reference proteome</keyword>
<dbReference type="GO" id="GO:0016887">
    <property type="term" value="F:ATP hydrolysis activity"/>
    <property type="evidence" value="ECO:0007669"/>
    <property type="project" value="RHEA"/>
</dbReference>
<sequence length="58" mass="6071">LLMLMLREGGTGKSKVIQTITEQFKADNADTKLMKAAYTGIAASLIGGKMMHSAAGIS</sequence>
<keyword evidence="1" id="KW-0067">ATP-binding</keyword>
<keyword evidence="1" id="KW-0227">DNA damage</keyword>
<evidence type="ECO:0000313" key="3">
    <source>
        <dbReference type="EMBL" id="KZT03543.1"/>
    </source>
</evidence>
<keyword evidence="1" id="KW-0547">Nucleotide-binding</keyword>
<evidence type="ECO:0000256" key="1">
    <source>
        <dbReference type="RuleBase" id="RU363044"/>
    </source>
</evidence>
<dbReference type="OrthoDB" id="432234at2759"/>
<dbReference type="InterPro" id="IPR010285">
    <property type="entry name" value="DNA_helicase_pif1-like_DEAD"/>
</dbReference>
<feature type="domain" description="DNA helicase Pif1-like DEAD-box helicase" evidence="2">
    <location>
        <begin position="8"/>
        <end position="57"/>
    </location>
</feature>
<comment type="similarity">
    <text evidence="1">Belongs to the helicase family.</text>
</comment>
<dbReference type="GO" id="GO:0043139">
    <property type="term" value="F:5'-3' DNA helicase activity"/>
    <property type="evidence" value="ECO:0007669"/>
    <property type="project" value="UniProtKB-EC"/>
</dbReference>
<dbReference type="InterPro" id="IPR027417">
    <property type="entry name" value="P-loop_NTPase"/>
</dbReference>
<gene>
    <name evidence="3" type="ORF">LAESUDRAFT_630904</name>
</gene>
<dbReference type="EMBL" id="KV427643">
    <property type="protein sequence ID" value="KZT03543.1"/>
    <property type="molecule type" value="Genomic_DNA"/>
</dbReference>
<dbReference type="EC" id="5.6.2.3" evidence="1"/>
<dbReference type="Gene3D" id="3.40.50.300">
    <property type="entry name" value="P-loop containing nucleotide triphosphate hydrolases"/>
    <property type="match status" value="1"/>
</dbReference>
<keyword evidence="1" id="KW-0378">Hydrolase</keyword>
<keyword evidence="1" id="KW-0347">Helicase</keyword>
<dbReference type="AlphaFoldDB" id="A0A165CW04"/>
<comment type="cofactor">
    <cofactor evidence="1">
        <name>Mg(2+)</name>
        <dbReference type="ChEBI" id="CHEBI:18420"/>
    </cofactor>
</comment>
<reference evidence="3 4" key="1">
    <citation type="journal article" date="2016" name="Mol. Biol. Evol.">
        <title>Comparative Genomics of Early-Diverging Mushroom-Forming Fungi Provides Insights into the Origins of Lignocellulose Decay Capabilities.</title>
        <authorList>
            <person name="Nagy L.G."/>
            <person name="Riley R."/>
            <person name="Tritt A."/>
            <person name="Adam C."/>
            <person name="Daum C."/>
            <person name="Floudas D."/>
            <person name="Sun H."/>
            <person name="Yadav J.S."/>
            <person name="Pangilinan J."/>
            <person name="Larsson K.H."/>
            <person name="Matsuura K."/>
            <person name="Barry K."/>
            <person name="Labutti K."/>
            <person name="Kuo R."/>
            <person name="Ohm R.A."/>
            <person name="Bhattacharya S.S."/>
            <person name="Shirouzu T."/>
            <person name="Yoshinaga Y."/>
            <person name="Martin F.M."/>
            <person name="Grigoriev I.V."/>
            <person name="Hibbett D.S."/>
        </authorList>
    </citation>
    <scope>NUCLEOTIDE SEQUENCE [LARGE SCALE GENOMIC DNA]</scope>
    <source>
        <strain evidence="3 4">93-53</strain>
    </source>
</reference>
<accession>A0A165CW04</accession>
<dbReference type="GO" id="GO:0006310">
    <property type="term" value="P:DNA recombination"/>
    <property type="evidence" value="ECO:0007669"/>
    <property type="project" value="UniProtKB-KW"/>
</dbReference>
<dbReference type="Proteomes" id="UP000076871">
    <property type="component" value="Unassembled WGS sequence"/>
</dbReference>
<dbReference type="GO" id="GO:0005524">
    <property type="term" value="F:ATP binding"/>
    <property type="evidence" value="ECO:0007669"/>
    <property type="project" value="UniProtKB-KW"/>
</dbReference>
<evidence type="ECO:0000259" key="2">
    <source>
        <dbReference type="Pfam" id="PF05970"/>
    </source>
</evidence>
<dbReference type="RefSeq" id="XP_040761283.1">
    <property type="nucleotide sequence ID" value="XM_040903393.1"/>
</dbReference>
<dbReference type="STRING" id="1314785.A0A165CW04"/>
<feature type="non-terminal residue" evidence="3">
    <location>
        <position position="58"/>
    </location>
</feature>
<dbReference type="GO" id="GO:0006281">
    <property type="term" value="P:DNA repair"/>
    <property type="evidence" value="ECO:0007669"/>
    <property type="project" value="UniProtKB-KW"/>
</dbReference>